<dbReference type="InterPro" id="IPR022385">
    <property type="entry name" value="Rhs_assc_core"/>
</dbReference>
<accession>A0ABP8GB82</accession>
<protein>
    <recommendedName>
        <fullName evidence="1">LysM domain-containing protein</fullName>
    </recommendedName>
</protein>
<feature type="domain" description="LysM" evidence="1">
    <location>
        <begin position="106"/>
        <end position="151"/>
    </location>
</feature>
<comment type="caution">
    <text evidence="2">The sequence shown here is derived from an EMBL/GenBank/DDBJ whole genome shotgun (WGS) entry which is preliminary data.</text>
</comment>
<dbReference type="InterPro" id="IPR036779">
    <property type="entry name" value="LysM_dom_sf"/>
</dbReference>
<dbReference type="Pfam" id="PF01476">
    <property type="entry name" value="LysM"/>
    <property type="match status" value="1"/>
</dbReference>
<keyword evidence="3" id="KW-1185">Reference proteome</keyword>
<reference evidence="3" key="1">
    <citation type="journal article" date="2019" name="Int. J. Syst. Evol. Microbiol.">
        <title>The Global Catalogue of Microorganisms (GCM) 10K type strain sequencing project: providing services to taxonomists for standard genome sequencing and annotation.</title>
        <authorList>
            <consortium name="The Broad Institute Genomics Platform"/>
            <consortium name="The Broad Institute Genome Sequencing Center for Infectious Disease"/>
            <person name="Wu L."/>
            <person name="Ma J."/>
        </authorList>
    </citation>
    <scope>NUCLEOTIDE SEQUENCE [LARGE SCALE GENOMIC DNA]</scope>
    <source>
        <strain evidence="3">JCM 17919</strain>
    </source>
</reference>
<dbReference type="NCBIfam" id="TIGR03696">
    <property type="entry name" value="Rhs_assc_core"/>
    <property type="match status" value="1"/>
</dbReference>
<dbReference type="RefSeq" id="WP_345253340.1">
    <property type="nucleotide sequence ID" value="NZ_BAABGY010000002.1"/>
</dbReference>
<dbReference type="Gene3D" id="3.10.350.10">
    <property type="entry name" value="LysM domain"/>
    <property type="match status" value="1"/>
</dbReference>
<evidence type="ECO:0000313" key="3">
    <source>
        <dbReference type="Proteomes" id="UP001501725"/>
    </source>
</evidence>
<evidence type="ECO:0000313" key="2">
    <source>
        <dbReference type="EMBL" id="GAA4321028.1"/>
    </source>
</evidence>
<dbReference type="SUPFAM" id="SSF54106">
    <property type="entry name" value="LysM domain"/>
    <property type="match status" value="1"/>
</dbReference>
<dbReference type="Proteomes" id="UP001501725">
    <property type="component" value="Unassembled WGS sequence"/>
</dbReference>
<evidence type="ECO:0000259" key="1">
    <source>
        <dbReference type="PROSITE" id="PS51782"/>
    </source>
</evidence>
<dbReference type="CDD" id="cd00118">
    <property type="entry name" value="LysM"/>
    <property type="match status" value="1"/>
</dbReference>
<organism evidence="2 3">
    <name type="scientific">Flaviaesturariibacter amylovorans</name>
    <dbReference type="NCBI Taxonomy" id="1084520"/>
    <lineage>
        <taxon>Bacteria</taxon>
        <taxon>Pseudomonadati</taxon>
        <taxon>Bacteroidota</taxon>
        <taxon>Chitinophagia</taxon>
        <taxon>Chitinophagales</taxon>
        <taxon>Chitinophagaceae</taxon>
        <taxon>Flaviaestuariibacter</taxon>
    </lineage>
</organism>
<dbReference type="InterPro" id="IPR018392">
    <property type="entry name" value="LysM"/>
</dbReference>
<dbReference type="SMART" id="SM00257">
    <property type="entry name" value="LysM"/>
    <property type="match status" value="1"/>
</dbReference>
<gene>
    <name evidence="2" type="ORF">GCM10023184_06520</name>
</gene>
<dbReference type="Gene3D" id="2.180.10.10">
    <property type="entry name" value="RHS repeat-associated core"/>
    <property type="match status" value="1"/>
</dbReference>
<name>A0ABP8GB82_9BACT</name>
<dbReference type="PROSITE" id="PS51782">
    <property type="entry name" value="LYSM"/>
    <property type="match status" value="1"/>
</dbReference>
<dbReference type="EMBL" id="BAABGY010000002">
    <property type="protein sequence ID" value="GAA4321028.1"/>
    <property type="molecule type" value="Genomic_DNA"/>
</dbReference>
<sequence length="367" mass="41176">MVADGNSDYYIADVAAANDYYPFGMQIPGRKFEGENGYRYGVNGQEKDKEIGTEIFGAMYWEYDSRIGRRWNVDPVINQSESPFATFSNNPIYFVDPTGSTPTPPEYHRVNKGETLNGIAKKYNMRTSDLLALNSHIKDPNKIIAGSLLTIGSSRNGKDLYMEYGEPESDFQSNPLTAYNNSNNGKFVQSSKASLGRLAGEFFINSGSDEYSQNTLVIGGKFLDEIKSLPSVRDLVNKAMNALNADGKLQAGEFYKGSYSIGTLIDANGRRILWQSTKDLFSGKLQNNKFFSAENWLGSYGFSLRVTGYGKAVICIYDSKTVESASDRRPILRKITPDVEPTYQRYLWEINVQEIRKPNSTYETYGF</sequence>
<proteinExistence type="predicted"/>